<protein>
    <submittedName>
        <fullName evidence="2">Uncharacterized protein</fullName>
    </submittedName>
</protein>
<dbReference type="GeneID" id="41321736"/>
<organism evidence="2 3">
    <name type="scientific">Methanomethylophilus alvi</name>
    <dbReference type="NCBI Taxonomy" id="1291540"/>
    <lineage>
        <taxon>Archaea</taxon>
        <taxon>Methanobacteriati</taxon>
        <taxon>Thermoplasmatota</taxon>
        <taxon>Thermoplasmata</taxon>
        <taxon>Methanomassiliicoccales</taxon>
        <taxon>Methanomethylophilaceae</taxon>
        <taxon>Methanomethylophilus</taxon>
    </lineage>
</organism>
<name>A0A3G3IGW8_9ARCH</name>
<feature type="transmembrane region" description="Helical" evidence="1">
    <location>
        <begin position="36"/>
        <end position="55"/>
    </location>
</feature>
<keyword evidence="1" id="KW-0812">Transmembrane</keyword>
<accession>A0A3G3IGW8</accession>
<proteinExistence type="predicted"/>
<dbReference type="RefSeq" id="WP_015504838.1">
    <property type="nucleotide sequence ID" value="NZ_CAYARO010000014.1"/>
</dbReference>
<evidence type="ECO:0000313" key="2">
    <source>
        <dbReference type="EMBL" id="AYQ55097.1"/>
    </source>
</evidence>
<gene>
    <name evidence="2" type="ORF">BKD89_04675</name>
</gene>
<feature type="transmembrane region" description="Helical" evidence="1">
    <location>
        <begin position="12"/>
        <end position="30"/>
    </location>
</feature>
<dbReference type="Proteomes" id="UP000273278">
    <property type="component" value="Chromosome"/>
</dbReference>
<dbReference type="EMBL" id="CP017686">
    <property type="protein sequence ID" value="AYQ55097.1"/>
    <property type="molecule type" value="Genomic_DNA"/>
</dbReference>
<reference evidence="2 3" key="1">
    <citation type="submission" date="2016-10" db="EMBL/GenBank/DDBJ databases">
        <title>Complete genome of the TMA-utilizing, human hosted archaeon Methanomethylophilus alvus Gen. nov, sp. nov., strain Mx-05, derived from a pure culture.</title>
        <authorList>
            <person name="Brugere J.-F."/>
            <person name="Ben Hania W."/>
            <person name="Chaudhary P.P."/>
            <person name="Gaci N."/>
            <person name="Borrel G."/>
            <person name="Cao Van Tuat L."/>
            <person name="Fardeau M.-L."/>
            <person name="Harris H.M.B."/>
            <person name="O'Toole P.W."/>
            <person name="Ollivier B."/>
        </authorList>
    </citation>
    <scope>NUCLEOTIDE SEQUENCE [LARGE SCALE GENOMIC DNA]</scope>
    <source>
        <strain evidence="2 3">Mx-05</strain>
    </source>
</reference>
<evidence type="ECO:0000256" key="1">
    <source>
        <dbReference type="SAM" id="Phobius"/>
    </source>
</evidence>
<dbReference type="OMA" id="YYFIEMK"/>
<keyword evidence="1" id="KW-1133">Transmembrane helix</keyword>
<keyword evidence="1" id="KW-0472">Membrane</keyword>
<evidence type="ECO:0000313" key="3">
    <source>
        <dbReference type="Proteomes" id="UP000273278"/>
    </source>
</evidence>
<sequence length="70" mass="7937">MVTIEQCDKIIPILGIVTIIVGVFTGYYFHGGENNLMFAPLLVGFVLVFVMYYFIDKRAELKAGKKVDEF</sequence>
<dbReference type="AlphaFoldDB" id="A0A3G3IGW8"/>